<proteinExistence type="predicted"/>
<name>A0ACC6RXT7_9BURK</name>
<protein>
    <submittedName>
        <fullName evidence="1">Uncharacterized protein</fullName>
    </submittedName>
</protein>
<gene>
    <name evidence="1" type="ORF">VSR83_41245</name>
</gene>
<dbReference type="EMBL" id="JAYMRU010000074">
    <property type="protein sequence ID" value="MEM5406321.1"/>
    <property type="molecule type" value="Genomic_DNA"/>
</dbReference>
<evidence type="ECO:0000313" key="1">
    <source>
        <dbReference type="EMBL" id="MEM5406321.1"/>
    </source>
</evidence>
<accession>A0ACC6RXT7</accession>
<comment type="caution">
    <text evidence="1">The sequence shown here is derived from an EMBL/GenBank/DDBJ whole genome shotgun (WGS) entry which is preliminary data.</text>
</comment>
<organism evidence="1 2">
    <name type="scientific">Paraburkholderia unamae</name>
    <dbReference type="NCBI Taxonomy" id="219649"/>
    <lineage>
        <taxon>Bacteria</taxon>
        <taxon>Pseudomonadati</taxon>
        <taxon>Pseudomonadota</taxon>
        <taxon>Betaproteobacteria</taxon>
        <taxon>Burkholderiales</taxon>
        <taxon>Burkholderiaceae</taxon>
        <taxon>Paraburkholderia</taxon>
    </lineage>
</organism>
<keyword evidence="2" id="KW-1185">Reference proteome</keyword>
<evidence type="ECO:0000313" key="2">
    <source>
        <dbReference type="Proteomes" id="UP001392318"/>
    </source>
</evidence>
<dbReference type="Proteomes" id="UP001392318">
    <property type="component" value="Unassembled WGS sequence"/>
</dbReference>
<sequence length="409" mass="46242">MSQNLPLSNLVETAVIAEARRLASTFKFENSAELNNHTIPIQPKTLSIAYLMDSLFRYQCTYAENDKFVMSIPTDDVLARMLCKTYEGQNNLESVASSFEPNARETMRILMEEFDKLPGLREIKPRNRWRLIVDRQIVDVLARHGLDTNNPLLAFIFDSDKGYAHSVAKGWVATARALQDKKSLDLDVVLDIHRAADVGRLTGLDEGTQFGARYDYEGRKELVRYLLRSRDESGIPRTIRVREREPNLLIRLVPKKDIEVADVATSVSDLDALSSLCPTTDDLSALIEEAALGHEEIVYISIERDPISQKQSKNILKRYIARYHDQLGKATNRGDKICAALTLFHNAEHLHPFSDGNYRMFGKFILNFALVSQGESMTELYSPHRAEGQSPACNVVAVKEGQSWLRQLA</sequence>
<reference evidence="1" key="1">
    <citation type="submission" date="2024-01" db="EMBL/GenBank/DDBJ databases">
        <title>The diversity of rhizobia nodulating Mimosa spp. in eleven states of Brazil covering several biomes is determined by host plant, location, and edaphic factors.</title>
        <authorList>
            <person name="Rouws L."/>
            <person name="Barauna A."/>
            <person name="Beukes C."/>
            <person name="De Faria S.M."/>
            <person name="Gross E."/>
            <person name="Dos Reis Junior F.B."/>
            <person name="Simon M."/>
            <person name="Maluk M."/>
            <person name="Odee D.W."/>
            <person name="Kenicer G."/>
            <person name="Young J.P.W."/>
            <person name="Reis V.M."/>
            <person name="Zilli J."/>
            <person name="James E.K."/>
        </authorList>
    </citation>
    <scope>NUCLEOTIDE SEQUENCE</scope>
    <source>
        <strain evidence="1">JPY452</strain>
    </source>
</reference>